<accession>A0ABM1DWP2</accession>
<feature type="region of interest" description="Disordered" evidence="1">
    <location>
        <begin position="173"/>
        <end position="248"/>
    </location>
</feature>
<feature type="compositionally biased region" description="Basic and acidic residues" evidence="1">
    <location>
        <begin position="29"/>
        <end position="38"/>
    </location>
</feature>
<evidence type="ECO:0000313" key="2">
    <source>
        <dbReference type="Proteomes" id="UP000695022"/>
    </source>
</evidence>
<reference evidence="3" key="1">
    <citation type="submission" date="2025-08" db="UniProtKB">
        <authorList>
            <consortium name="RefSeq"/>
        </authorList>
    </citation>
    <scope>IDENTIFICATION</scope>
</reference>
<evidence type="ECO:0000313" key="3">
    <source>
        <dbReference type="RefSeq" id="XP_014664363.1"/>
    </source>
</evidence>
<feature type="region of interest" description="Disordered" evidence="1">
    <location>
        <begin position="23"/>
        <end position="63"/>
    </location>
</feature>
<gene>
    <name evidence="3" type="primary">LOC106806796</name>
</gene>
<proteinExistence type="predicted"/>
<keyword evidence="2" id="KW-1185">Reference proteome</keyword>
<dbReference type="GeneID" id="106806796"/>
<feature type="compositionally biased region" description="Low complexity" evidence="1">
    <location>
        <begin position="223"/>
        <end position="232"/>
    </location>
</feature>
<dbReference type="RefSeq" id="XP_014664363.1">
    <property type="nucleotide sequence ID" value="XM_014808877.1"/>
</dbReference>
<organism evidence="2 3">
    <name type="scientific">Priapulus caudatus</name>
    <name type="common">Priapulid worm</name>
    <dbReference type="NCBI Taxonomy" id="37621"/>
    <lineage>
        <taxon>Eukaryota</taxon>
        <taxon>Metazoa</taxon>
        <taxon>Ecdysozoa</taxon>
        <taxon>Scalidophora</taxon>
        <taxon>Priapulida</taxon>
        <taxon>Priapulimorpha</taxon>
        <taxon>Priapulimorphida</taxon>
        <taxon>Priapulidae</taxon>
        <taxon>Priapulus</taxon>
    </lineage>
</organism>
<evidence type="ECO:0000256" key="1">
    <source>
        <dbReference type="SAM" id="MobiDB-lite"/>
    </source>
</evidence>
<dbReference type="Proteomes" id="UP000695022">
    <property type="component" value="Unplaced"/>
</dbReference>
<feature type="region of interest" description="Disordered" evidence="1">
    <location>
        <begin position="275"/>
        <end position="311"/>
    </location>
</feature>
<feature type="region of interest" description="Disordered" evidence="1">
    <location>
        <begin position="83"/>
        <end position="128"/>
    </location>
</feature>
<sequence length="311" mass="33055">MLGSDAATAQPTAAAITAVAAAAAADDDGVTRTEHEQTDCTTDMTRFRDEQSGQKRKKTATKVTRENVRTAVSDDGIDHDLLRSKFDRVLPPSGGGMKPAPPGGGRRMPAPPGGVGKPTPLLESNLRSKEWFEDMTKRRDERWAKFMQQNNKNSGAENSDKMFSKFWDDQANSFKKTMEQTKWGMNDAPGAGKSRRSTTSTSSSADTVEEKIPTTPPSPPLPTEGAGDAADVGAGGTVSDNGGKLNGARMTSIVCEGGSSSRRSVQSEDRFTLLSENGVSSRLSSGFGSLHPRMSRADSETSDTPFSGSLS</sequence>
<feature type="compositionally biased region" description="Polar residues" evidence="1">
    <location>
        <begin position="275"/>
        <end position="287"/>
    </location>
</feature>
<feature type="compositionally biased region" description="Polar residues" evidence="1">
    <location>
        <begin position="302"/>
        <end position="311"/>
    </location>
</feature>
<protein>
    <submittedName>
        <fullName evidence="3">Uncharacterized protein LOC106806796</fullName>
    </submittedName>
</protein>
<name>A0ABM1DWP2_PRICU</name>